<dbReference type="STRING" id="1257118.L8GUC9"/>
<dbReference type="PROSITE" id="PS50020">
    <property type="entry name" value="WW_DOMAIN_2"/>
    <property type="match status" value="1"/>
</dbReference>
<dbReference type="SMART" id="SM00456">
    <property type="entry name" value="WW"/>
    <property type="match status" value="1"/>
</dbReference>
<dbReference type="PANTHER" id="PTHR13140:SF706">
    <property type="entry name" value="DILUTE CLASS UNCONVENTIONAL MYOSIN, ISOFORM C"/>
    <property type="match status" value="1"/>
</dbReference>
<dbReference type="Gene3D" id="1.20.58.530">
    <property type="match status" value="1"/>
</dbReference>
<gene>
    <name evidence="12" type="ORF">ACA1_383050</name>
</gene>
<dbReference type="GO" id="GO:0000146">
    <property type="term" value="F:microfilament motor activity"/>
    <property type="evidence" value="ECO:0007669"/>
    <property type="project" value="TreeGrafter"/>
</dbReference>
<dbReference type="InterPro" id="IPR027417">
    <property type="entry name" value="P-loop_NTPase"/>
</dbReference>
<dbReference type="OMA" id="MFRANDW"/>
<keyword evidence="3 7" id="KW-0518">Myosin</keyword>
<dbReference type="PROSITE" id="PS51016">
    <property type="entry name" value="MYTH4"/>
    <property type="match status" value="1"/>
</dbReference>
<dbReference type="Pfam" id="PF00784">
    <property type="entry name" value="MyTH4"/>
    <property type="match status" value="1"/>
</dbReference>
<proteinExistence type="inferred from homology"/>
<dbReference type="VEuPathDB" id="AmoebaDB:ACA1_383050"/>
<dbReference type="PRINTS" id="PR00193">
    <property type="entry name" value="MYOSINHEAVY"/>
</dbReference>
<feature type="compositionally biased region" description="Gly residues" evidence="8">
    <location>
        <begin position="658"/>
        <end position="669"/>
    </location>
</feature>
<comment type="function">
    <text evidence="6">Myosin is a protein that binds to F-actin and has ATPase activity that is activated by F-actin.</text>
</comment>
<evidence type="ECO:0000313" key="13">
    <source>
        <dbReference type="Proteomes" id="UP000011083"/>
    </source>
</evidence>
<dbReference type="SUPFAM" id="SSF52540">
    <property type="entry name" value="P-loop containing nucleoside triphosphate hydrolases"/>
    <property type="match status" value="1"/>
</dbReference>
<dbReference type="InterPro" id="IPR001202">
    <property type="entry name" value="WW_dom"/>
</dbReference>
<dbReference type="Gene3D" id="1.10.10.820">
    <property type="match status" value="1"/>
</dbReference>
<dbReference type="SMART" id="SM00139">
    <property type="entry name" value="MyTH4"/>
    <property type="match status" value="1"/>
</dbReference>
<feature type="domain" description="Myosin motor" evidence="11">
    <location>
        <begin position="100"/>
        <end position="808"/>
    </location>
</feature>
<evidence type="ECO:0000256" key="7">
    <source>
        <dbReference type="PROSITE-ProRule" id="PRU00782"/>
    </source>
</evidence>
<evidence type="ECO:0000256" key="8">
    <source>
        <dbReference type="SAM" id="MobiDB-lite"/>
    </source>
</evidence>
<dbReference type="PANTHER" id="PTHR13140">
    <property type="entry name" value="MYOSIN"/>
    <property type="match status" value="1"/>
</dbReference>
<evidence type="ECO:0000259" key="11">
    <source>
        <dbReference type="PROSITE" id="PS51456"/>
    </source>
</evidence>
<dbReference type="Pfam" id="PF00063">
    <property type="entry name" value="Myosin_head"/>
    <property type="match status" value="1"/>
</dbReference>
<comment type="similarity">
    <text evidence="7">Belongs to the TRAFAC class myosin-kinesin ATPase superfamily. Myosin family.</text>
</comment>
<feature type="binding site" evidence="7">
    <location>
        <begin position="193"/>
        <end position="200"/>
    </location>
    <ligand>
        <name>ATP</name>
        <dbReference type="ChEBI" id="CHEBI:30616"/>
    </ligand>
</feature>
<reference evidence="12 13" key="1">
    <citation type="journal article" date="2013" name="Genome Biol.">
        <title>Genome of Acanthamoeba castellanii highlights extensive lateral gene transfer and early evolution of tyrosine kinase signaling.</title>
        <authorList>
            <person name="Clarke M."/>
            <person name="Lohan A.J."/>
            <person name="Liu B."/>
            <person name="Lagkouvardos I."/>
            <person name="Roy S."/>
            <person name="Zafar N."/>
            <person name="Bertelli C."/>
            <person name="Schilde C."/>
            <person name="Kianianmomeni A."/>
            <person name="Burglin T.R."/>
            <person name="Frech C."/>
            <person name="Turcotte B."/>
            <person name="Kopec K.O."/>
            <person name="Synnott J.M."/>
            <person name="Choo C."/>
            <person name="Paponov I."/>
            <person name="Finkler A."/>
            <person name="Soon Heng Tan C."/>
            <person name="Hutchins A.P."/>
            <person name="Weinmeier T."/>
            <person name="Rattei T."/>
            <person name="Chu J.S."/>
            <person name="Gimenez G."/>
            <person name="Irimia M."/>
            <person name="Rigden D.J."/>
            <person name="Fitzpatrick D.A."/>
            <person name="Lorenzo-Morales J."/>
            <person name="Bateman A."/>
            <person name="Chiu C.H."/>
            <person name="Tang P."/>
            <person name="Hegemann P."/>
            <person name="Fromm H."/>
            <person name="Raoult D."/>
            <person name="Greub G."/>
            <person name="Miranda-Saavedra D."/>
            <person name="Chen N."/>
            <person name="Nash P."/>
            <person name="Ginger M.L."/>
            <person name="Horn M."/>
            <person name="Schaap P."/>
            <person name="Caler L."/>
            <person name="Loftus B."/>
        </authorList>
    </citation>
    <scope>NUCLEOTIDE SEQUENCE [LARGE SCALE GENOMIC DNA]</scope>
    <source>
        <strain evidence="12 13">Neff</strain>
    </source>
</reference>
<evidence type="ECO:0000256" key="6">
    <source>
        <dbReference type="ARBA" id="ARBA00055741"/>
    </source>
</evidence>
<dbReference type="Gene3D" id="3.40.850.10">
    <property type="entry name" value="Kinesin motor domain"/>
    <property type="match status" value="1"/>
</dbReference>
<dbReference type="RefSeq" id="XP_004338807.1">
    <property type="nucleotide sequence ID" value="XM_004338759.1"/>
</dbReference>
<dbReference type="PROSITE" id="PS50096">
    <property type="entry name" value="IQ"/>
    <property type="match status" value="1"/>
</dbReference>
<dbReference type="KEGG" id="acan:ACA1_383050"/>
<evidence type="ECO:0000259" key="9">
    <source>
        <dbReference type="PROSITE" id="PS50020"/>
    </source>
</evidence>
<dbReference type="Gene3D" id="1.25.40.530">
    <property type="entry name" value="MyTH4 domain"/>
    <property type="match status" value="1"/>
</dbReference>
<comment type="caution">
    <text evidence="7">Lacks conserved residue(s) required for the propagation of feature annotation.</text>
</comment>
<feature type="region of interest" description="Disordered" evidence="8">
    <location>
        <begin position="631"/>
        <end position="694"/>
    </location>
</feature>
<dbReference type="OrthoDB" id="6108017at2759"/>
<dbReference type="CDD" id="cd00201">
    <property type="entry name" value="WW"/>
    <property type="match status" value="1"/>
</dbReference>
<name>L8GUC9_ACACF</name>
<dbReference type="GeneID" id="14917513"/>
<evidence type="ECO:0000256" key="5">
    <source>
        <dbReference type="ARBA" id="ARBA00023203"/>
    </source>
</evidence>
<protein>
    <submittedName>
        <fullName evidence="12">Myosin head (Motor domain) domain containing protein</fullName>
    </submittedName>
</protein>
<dbReference type="GO" id="GO:0007015">
    <property type="term" value="P:actin filament organization"/>
    <property type="evidence" value="ECO:0007669"/>
    <property type="project" value="TreeGrafter"/>
</dbReference>
<dbReference type="Pfam" id="PF00397">
    <property type="entry name" value="WW"/>
    <property type="match status" value="1"/>
</dbReference>
<dbReference type="Gene3D" id="1.20.120.720">
    <property type="entry name" value="Myosin VI head, motor domain, U50 subdomain"/>
    <property type="match status" value="1"/>
</dbReference>
<evidence type="ECO:0000256" key="4">
    <source>
        <dbReference type="ARBA" id="ARBA00023175"/>
    </source>
</evidence>
<sequence>MSSEWQELQSLDGQTYYYNPSSGETTWEKPDLLKTQEEKELTTGNWKWIPHDVEGYVVGQTVREYHDGTIFVKTMAGEEYETKVPDIDALTRVNLVELKKLTDDLVKLETVNDPFINHNLRERCKIDNIYTWVGDILISINPYRTLPIYTASIMDRYHHEDNTRLPPHVFAIANDCYKALYDTKMNQSVIISGESGAGKTEATKLILQYLAEVAGSVDGVEQQVLLANPILEAFGNAKTLRNDNSSRFGKWMEIHFDNEMKIAGCKIVSYLLEKSRVASQAKNERNFHIFYQLLAGADEKLKEELYLDRPENFLYLNTTGCIQLPGTDDASNFQETIEAMKQLNFSDAEKNQLLRVVAAILQLGNIVFGPNRDGSGSVVTNQDVLECAGYLLSVPADLLKESLTARQFQSAGRASAYSVPLTVQQAKDNRDALCQTMYGSMFNWIVAKVNQTLSAPLAGKKTTVIGVLDIFGFEIFEKNSFEQLCINFANEKLQQHFNAHTFKKEEEVYRSEAIQFTHVEFIDNQVVLDLIEKKPNGLFTMLDEEIIVPKGTDQTFLKKINEEHGRNKNERFKQILTSPTKFGIHHYAGAVEYEVDNFLDKNKDTLHATIVELMSLSEVPFIASLFAPTASGPSPAAGAPAGRGRGRGAAPPPVPSRGGPGGAAGGGSGQSRKGPVGRVDGHPNATSPHYIRCIKPNDHKQPAAESFTGANVLRQLRYAGVFEAVTIRRTGFPYRMKHSDFFKRYKAVMMHQGLPIPPTKSDADWKTACGLALKAVEKAGKTMAGVQIGKTMVLYKAVQHKEMELIRNVALEKAILTVQRFTRGWHGRVYARRLREVRKRLRDAIASRNLDRLNEAIRHHDAEADFEILPYYGQAVELRNIVVEEVRVAGLLRAALQACGNNYHPSPAAVASLDEAVSAARKIDFQSPEATQAYQLHKEVFDRINTKKELERGTLESDYKALDHSLAEAQRLGFNMSDSLVTKAREEHQRIQEEKKHLAVLRAALSLPDEDQVADLSYNSSQLNPKIKIHSDVGSMGLVTKQPGADEDLANALRQAQSFGCKTADGRRLLVSAQVVTQLRQAIARDDWDGVEKVLLANKMGDSEELIKTVEMSAAHDQLVLRAKKAEVEEALNAAAHAFDHHGLQLALDKANSLKMEVAYYQKLHDDIVATQQAIADGLYQVDEQLLNYAIDLGDAINYKLDDYYQAVDLRDRLHAVQQETLHQLDVMPDVGLHTPEFNELCNYADLEKEALAKAQLKSAIRRKDNDRVIQLNIRLKEIFFTMFGNSFVLSQWQKVKTPNEFSKGKLFGKEKVRTSMFVWSKQAIHTSMTKIDVLLSKPAVLCFKNILGYMGDKVMQYPSMLGREIVEKAIQEPELRDEVYVQLIKQTTSNPNPESEAKGWKLFDLCLSSFPPSPEFENYLEIHLRNLNPSPTNPYREKLHKIVYSGAVSVPPAAQAFE</sequence>
<dbReference type="GO" id="GO:0005737">
    <property type="term" value="C:cytoplasm"/>
    <property type="evidence" value="ECO:0007669"/>
    <property type="project" value="TreeGrafter"/>
</dbReference>
<keyword evidence="2 7" id="KW-0067">ATP-binding</keyword>
<dbReference type="Gene3D" id="2.20.70.10">
    <property type="match status" value="1"/>
</dbReference>
<feature type="compositionally biased region" description="Low complexity" evidence="8">
    <location>
        <begin position="631"/>
        <end position="642"/>
    </location>
</feature>
<feature type="domain" description="MyTH4" evidence="10">
    <location>
        <begin position="1320"/>
        <end position="1459"/>
    </location>
</feature>
<dbReference type="GO" id="GO:0016020">
    <property type="term" value="C:membrane"/>
    <property type="evidence" value="ECO:0007669"/>
    <property type="project" value="TreeGrafter"/>
</dbReference>
<evidence type="ECO:0000313" key="12">
    <source>
        <dbReference type="EMBL" id="ELR16794.1"/>
    </source>
</evidence>
<dbReference type="Proteomes" id="UP000011083">
    <property type="component" value="Unassembled WGS sequence"/>
</dbReference>
<keyword evidence="1 7" id="KW-0547">Nucleotide-binding</keyword>
<dbReference type="GO" id="GO:0051015">
    <property type="term" value="F:actin filament binding"/>
    <property type="evidence" value="ECO:0007669"/>
    <property type="project" value="TreeGrafter"/>
</dbReference>
<evidence type="ECO:0000256" key="3">
    <source>
        <dbReference type="ARBA" id="ARBA00023123"/>
    </source>
</evidence>
<evidence type="ECO:0000259" key="10">
    <source>
        <dbReference type="PROSITE" id="PS51016"/>
    </source>
</evidence>
<dbReference type="InterPro" id="IPR000857">
    <property type="entry name" value="MyTH4_dom"/>
</dbReference>
<dbReference type="PROSITE" id="PS01159">
    <property type="entry name" value="WW_DOMAIN_1"/>
    <property type="match status" value="1"/>
</dbReference>
<dbReference type="GO" id="GO:0016459">
    <property type="term" value="C:myosin complex"/>
    <property type="evidence" value="ECO:0007669"/>
    <property type="project" value="UniProtKB-KW"/>
</dbReference>
<keyword evidence="5 7" id="KW-0009">Actin-binding</keyword>
<dbReference type="InterPro" id="IPR036020">
    <property type="entry name" value="WW_dom_sf"/>
</dbReference>
<dbReference type="SMART" id="SM00242">
    <property type="entry name" value="MYSc"/>
    <property type="match status" value="1"/>
</dbReference>
<dbReference type="SUPFAM" id="SSF51045">
    <property type="entry name" value="WW domain"/>
    <property type="match status" value="1"/>
</dbReference>
<dbReference type="Gene3D" id="1.20.5.4820">
    <property type="match status" value="1"/>
</dbReference>
<dbReference type="PROSITE" id="PS51456">
    <property type="entry name" value="MYOSIN_MOTOR"/>
    <property type="match status" value="1"/>
</dbReference>
<dbReference type="CDD" id="cd00124">
    <property type="entry name" value="MYSc"/>
    <property type="match status" value="1"/>
</dbReference>
<keyword evidence="13" id="KW-1185">Reference proteome</keyword>
<accession>L8GUC9</accession>
<evidence type="ECO:0000256" key="1">
    <source>
        <dbReference type="ARBA" id="ARBA00022741"/>
    </source>
</evidence>
<dbReference type="GO" id="GO:0005524">
    <property type="term" value="F:ATP binding"/>
    <property type="evidence" value="ECO:0007669"/>
    <property type="project" value="UniProtKB-UniRule"/>
</dbReference>
<keyword evidence="4 7" id="KW-0505">Motor protein</keyword>
<evidence type="ECO:0000256" key="2">
    <source>
        <dbReference type="ARBA" id="ARBA00022840"/>
    </source>
</evidence>
<dbReference type="FunFam" id="1.10.10.820:FF:000001">
    <property type="entry name" value="Myosin heavy chain"/>
    <property type="match status" value="1"/>
</dbReference>
<dbReference type="EMBL" id="KB007982">
    <property type="protein sequence ID" value="ELR16794.1"/>
    <property type="molecule type" value="Genomic_DNA"/>
</dbReference>
<feature type="domain" description="WW" evidence="9">
    <location>
        <begin position="1"/>
        <end position="32"/>
    </location>
</feature>
<dbReference type="InterPro" id="IPR038185">
    <property type="entry name" value="MyTH4_dom_sf"/>
</dbReference>
<organism evidence="12 13">
    <name type="scientific">Acanthamoeba castellanii (strain ATCC 30010 / Neff)</name>
    <dbReference type="NCBI Taxonomy" id="1257118"/>
    <lineage>
        <taxon>Eukaryota</taxon>
        <taxon>Amoebozoa</taxon>
        <taxon>Discosea</taxon>
        <taxon>Longamoebia</taxon>
        <taxon>Centramoebida</taxon>
        <taxon>Acanthamoebidae</taxon>
        <taxon>Acanthamoeba</taxon>
    </lineage>
</organism>
<dbReference type="InterPro" id="IPR036961">
    <property type="entry name" value="Kinesin_motor_dom_sf"/>
</dbReference>
<dbReference type="InterPro" id="IPR001609">
    <property type="entry name" value="Myosin_head_motor_dom-like"/>
</dbReference>